<organism evidence="1 2">
    <name type="scientific">Pristionchus mayeri</name>
    <dbReference type="NCBI Taxonomy" id="1317129"/>
    <lineage>
        <taxon>Eukaryota</taxon>
        <taxon>Metazoa</taxon>
        <taxon>Ecdysozoa</taxon>
        <taxon>Nematoda</taxon>
        <taxon>Chromadorea</taxon>
        <taxon>Rhabditida</taxon>
        <taxon>Rhabditina</taxon>
        <taxon>Diplogasteromorpha</taxon>
        <taxon>Diplogasteroidea</taxon>
        <taxon>Neodiplogasteridae</taxon>
        <taxon>Pristionchus</taxon>
    </lineage>
</organism>
<name>A0AAN5C7Z7_9BILA</name>
<accession>A0AAN5C7Z7</accession>
<sequence length="253" mass="29429">LLDMVHELLRHLDVVNTPLQWYRIRVSSARMSYWEDRKSKEAKRGKIYAEMRDSMATIKEHIENEEILESYMALLIRFIHGRSSLIEMDKFASESLPAEVRSAHDKLFTHLLDGAQVPIGKKAEKEEAGKKREYSMPTESFITLYLFLMGARHGLQEVHPDSGQIIKEALTFHVKGIIEDAVKLILPYLVTPAGMVRLNTATDPIEQRRRHKITKRDVRDGIDMADGTALWVQFNDPEMKEKLRRKFEERQEN</sequence>
<proteinExistence type="predicted"/>
<gene>
    <name evidence="1" type="ORF">PMAYCL1PPCAC_04340</name>
</gene>
<reference evidence="2" key="1">
    <citation type="submission" date="2022-10" db="EMBL/GenBank/DDBJ databases">
        <title>Genome assembly of Pristionchus species.</title>
        <authorList>
            <person name="Yoshida K."/>
            <person name="Sommer R.J."/>
        </authorList>
    </citation>
    <scope>NUCLEOTIDE SEQUENCE [LARGE SCALE GENOMIC DNA]</scope>
    <source>
        <strain evidence="2">RS5460</strain>
    </source>
</reference>
<dbReference type="EMBL" id="BTRK01000001">
    <property type="protein sequence ID" value="GMR34145.1"/>
    <property type="molecule type" value="Genomic_DNA"/>
</dbReference>
<keyword evidence="2" id="KW-1185">Reference proteome</keyword>
<dbReference type="Proteomes" id="UP001328107">
    <property type="component" value="Unassembled WGS sequence"/>
</dbReference>
<evidence type="ECO:0000313" key="2">
    <source>
        <dbReference type="Proteomes" id="UP001328107"/>
    </source>
</evidence>
<comment type="caution">
    <text evidence="1">The sequence shown here is derived from an EMBL/GenBank/DDBJ whole genome shotgun (WGS) entry which is preliminary data.</text>
</comment>
<dbReference type="AlphaFoldDB" id="A0AAN5C7Z7"/>
<feature type="non-terminal residue" evidence="1">
    <location>
        <position position="1"/>
    </location>
</feature>
<protein>
    <submittedName>
        <fullName evidence="1">Uncharacterized protein</fullName>
    </submittedName>
</protein>
<evidence type="ECO:0000313" key="1">
    <source>
        <dbReference type="EMBL" id="GMR34145.1"/>
    </source>
</evidence>